<evidence type="ECO:0000313" key="2">
    <source>
        <dbReference type="Proteomes" id="UP001236270"/>
    </source>
</evidence>
<dbReference type="Proteomes" id="UP001236270">
    <property type="component" value="Unassembled WGS sequence"/>
</dbReference>
<dbReference type="AlphaFoldDB" id="A0AAW8HSQ6"/>
<protein>
    <submittedName>
        <fullName evidence="1">Contractile injection system protein, VgrG/Pvc8 family</fullName>
    </submittedName>
</protein>
<evidence type="ECO:0000313" key="1">
    <source>
        <dbReference type="EMBL" id="MDQ2311417.1"/>
    </source>
</evidence>
<dbReference type="Pfam" id="PF05954">
    <property type="entry name" value="Phage_GPD"/>
    <property type="match status" value="1"/>
</dbReference>
<reference evidence="1" key="1">
    <citation type="submission" date="2023-08" db="EMBL/GenBank/DDBJ databases">
        <title>WGS of pathogenic bacterial species, Los Angeles County Public Health Laboratories.</title>
        <authorList>
            <person name="Garrigues J.M."/>
            <person name="Green N.M."/>
        </authorList>
    </citation>
    <scope>NUCLEOTIDE SEQUENCE</scope>
    <source>
        <strain evidence="1">LACPHL-BACT-2023-00068</strain>
    </source>
</reference>
<name>A0AAW8HSQ6_PLUGE</name>
<comment type="caution">
    <text evidence="1">The sequence shown here is derived from an EMBL/GenBank/DDBJ whole genome shotgun (WGS) entry which is preliminary data.</text>
</comment>
<organism evidence="1 2">
    <name type="scientific">Pluralibacter gergoviae</name>
    <name type="common">Enterobacter gergoviae</name>
    <dbReference type="NCBI Taxonomy" id="61647"/>
    <lineage>
        <taxon>Bacteria</taxon>
        <taxon>Pseudomonadati</taxon>
        <taxon>Pseudomonadota</taxon>
        <taxon>Gammaproteobacteria</taxon>
        <taxon>Enterobacterales</taxon>
        <taxon>Enterobacteriaceae</taxon>
        <taxon>Pluralibacter</taxon>
    </lineage>
</organism>
<proteinExistence type="predicted"/>
<dbReference type="SUPFAM" id="SSF69279">
    <property type="entry name" value="Phage tail proteins"/>
    <property type="match status" value="1"/>
</dbReference>
<accession>A0AAW8HSQ6</accession>
<gene>
    <name evidence="1" type="ORF">RBJ30_20295</name>
</gene>
<dbReference type="GeneID" id="61386346"/>
<sequence length="388" mass="43237">MSNAIIDTINGNINVATSVVRQTLDGLAGTAMPDFVIYLGGEDISTYFKQRLISLSLIDNRSFNADSLNIKLSDTDNTLFFPETSKLIAVYLGWKGSILEYKGSYKIDWINYSGVPDNMEIQACSADLHGNLNTKKDYSWHDTTIEDIVHTIAEKSGLFYNVAPGLKNISVSHIDQSQESDVAFLTRLAIRNGAEFSIKNRTMLFLKVGTGTTTSGKAISPITILRSDCKNYSFKSANRFNYTGVTAQWLDTRTPLQQSKQVILLQKKNLHQNTSTPPKAANNEYLIGKKDNILALKTLYASQEQAERAAKDAWEKCQRETYTCKLTLAKGRADLYPETPVMLKVFGQEIMNQQDWIITKATHNLDSTGFTTTLELEIKVADAIGIVE</sequence>
<dbReference type="RefSeq" id="WP_053075573.1">
    <property type="nucleotide sequence ID" value="NZ_CBCSIS010000006.1"/>
</dbReference>
<dbReference type="EMBL" id="JAVDNV010000017">
    <property type="protein sequence ID" value="MDQ2311417.1"/>
    <property type="molecule type" value="Genomic_DNA"/>
</dbReference>